<gene>
    <name evidence="1" type="ORF">A3C26_03800</name>
</gene>
<dbReference type="AlphaFoldDB" id="A0A1F5JBL9"/>
<accession>A0A1F5JBL9</accession>
<name>A0A1F5JBL9_9BACT</name>
<sequence>MPKVSHAMLISVGLIGPKVRPIGVTDGLQFKITVLNYSDKDFKGGRNGKNLSRTIMARD</sequence>
<evidence type="ECO:0000313" key="2">
    <source>
        <dbReference type="Proteomes" id="UP000177042"/>
    </source>
</evidence>
<protein>
    <submittedName>
        <fullName evidence="1">Uncharacterized protein</fullName>
    </submittedName>
</protein>
<dbReference type="EMBL" id="MFCX01000018">
    <property type="protein sequence ID" value="OGE25920.1"/>
    <property type="molecule type" value="Genomic_DNA"/>
</dbReference>
<evidence type="ECO:0000313" key="1">
    <source>
        <dbReference type="EMBL" id="OGE25920.1"/>
    </source>
</evidence>
<proteinExistence type="predicted"/>
<organism evidence="1 2">
    <name type="scientific">Candidatus Daviesbacteria bacterium RIFCSPHIGHO2_02_FULL_39_12</name>
    <dbReference type="NCBI Taxonomy" id="1797770"/>
    <lineage>
        <taxon>Bacteria</taxon>
        <taxon>Candidatus Daviesiibacteriota</taxon>
    </lineage>
</organism>
<dbReference type="Proteomes" id="UP000177042">
    <property type="component" value="Unassembled WGS sequence"/>
</dbReference>
<reference evidence="1 2" key="1">
    <citation type="journal article" date="2016" name="Nat. Commun.">
        <title>Thousands of microbial genomes shed light on interconnected biogeochemical processes in an aquifer system.</title>
        <authorList>
            <person name="Anantharaman K."/>
            <person name="Brown C.T."/>
            <person name="Hug L.A."/>
            <person name="Sharon I."/>
            <person name="Castelle C.J."/>
            <person name="Probst A.J."/>
            <person name="Thomas B.C."/>
            <person name="Singh A."/>
            <person name="Wilkins M.J."/>
            <person name="Karaoz U."/>
            <person name="Brodie E.L."/>
            <person name="Williams K.H."/>
            <person name="Hubbard S.S."/>
            <person name="Banfield J.F."/>
        </authorList>
    </citation>
    <scope>NUCLEOTIDE SEQUENCE [LARGE SCALE GENOMIC DNA]</scope>
</reference>
<comment type="caution">
    <text evidence="1">The sequence shown here is derived from an EMBL/GenBank/DDBJ whole genome shotgun (WGS) entry which is preliminary data.</text>
</comment>